<dbReference type="PANTHER" id="PTHR32305:SF15">
    <property type="entry name" value="PROTEIN RHSA-RELATED"/>
    <property type="match status" value="1"/>
</dbReference>
<organism evidence="4 5">
    <name type="scientific">Bacteroides faecis</name>
    <dbReference type="NCBI Taxonomy" id="674529"/>
    <lineage>
        <taxon>Bacteria</taxon>
        <taxon>Pseudomonadati</taxon>
        <taxon>Bacteroidota</taxon>
        <taxon>Bacteroidia</taxon>
        <taxon>Bacteroidales</taxon>
        <taxon>Bacteroidaceae</taxon>
        <taxon>Bacteroides</taxon>
    </lineage>
</organism>
<dbReference type="InterPro" id="IPR050708">
    <property type="entry name" value="T6SS_VgrG/RHS"/>
</dbReference>
<feature type="region of interest" description="Disordered" evidence="1">
    <location>
        <begin position="951"/>
        <end position="1005"/>
    </location>
</feature>
<proteinExistence type="predicted"/>
<evidence type="ECO:0000313" key="5">
    <source>
        <dbReference type="Proteomes" id="UP000095606"/>
    </source>
</evidence>
<keyword evidence="2" id="KW-0732">Signal</keyword>
<dbReference type="Gene3D" id="2.180.10.10">
    <property type="entry name" value="RHS repeat-associated core"/>
    <property type="match status" value="1"/>
</dbReference>
<evidence type="ECO:0000313" key="4">
    <source>
        <dbReference type="EMBL" id="CUP48161.1"/>
    </source>
</evidence>
<dbReference type="RefSeq" id="WP_055269789.1">
    <property type="nucleotide sequence ID" value="NZ_CAXKYA010000016.1"/>
</dbReference>
<dbReference type="Pfam" id="PF20041">
    <property type="entry name" value="DUF6443"/>
    <property type="match status" value="1"/>
</dbReference>
<feature type="compositionally biased region" description="Basic and acidic residues" evidence="1">
    <location>
        <begin position="992"/>
        <end position="1002"/>
    </location>
</feature>
<dbReference type="GeneID" id="69591914"/>
<protein>
    <submittedName>
        <fullName evidence="4">Cell well associated RhsD protein</fullName>
    </submittedName>
</protein>
<accession>A0A174NLL7</accession>
<evidence type="ECO:0000256" key="1">
    <source>
        <dbReference type="SAM" id="MobiDB-lite"/>
    </source>
</evidence>
<feature type="domain" description="DUF6443" evidence="3">
    <location>
        <begin position="43"/>
        <end position="157"/>
    </location>
</feature>
<feature type="chain" id="PRO_5008029050" evidence="2">
    <location>
        <begin position="19"/>
        <end position="1064"/>
    </location>
</feature>
<feature type="signal peptide" evidence="2">
    <location>
        <begin position="1"/>
        <end position="18"/>
    </location>
</feature>
<evidence type="ECO:0000259" key="3">
    <source>
        <dbReference type="Pfam" id="PF20041"/>
    </source>
</evidence>
<name>A0A174NLL7_9BACE</name>
<dbReference type="NCBIfam" id="TIGR03696">
    <property type="entry name" value="Rhs_assc_core"/>
    <property type="match status" value="1"/>
</dbReference>
<dbReference type="InterPro" id="IPR022385">
    <property type="entry name" value="Rhs_assc_core"/>
</dbReference>
<gene>
    <name evidence="4" type="ORF">ERS852461_02670</name>
</gene>
<dbReference type="Proteomes" id="UP000095606">
    <property type="component" value="Unassembled WGS sequence"/>
</dbReference>
<reference evidence="4 5" key="1">
    <citation type="submission" date="2015-09" db="EMBL/GenBank/DDBJ databases">
        <authorList>
            <consortium name="Pathogen Informatics"/>
        </authorList>
    </citation>
    <scope>NUCLEOTIDE SEQUENCE [LARGE SCALE GENOMIC DNA]</scope>
    <source>
        <strain evidence="4 5">2789STDY5834846</strain>
    </source>
</reference>
<sequence length="1064" mass="120984">MKNIFALMLLLPICSALSGNENLPFTTTNADSLNVNRSFVHTQTMLSPNADSMLQEFQYFDGLGKPIQTVSQGISPTKGDLISTSAYDSMGRISKKWLPLHAQGNNGAFLSDPFNSTVKQYADNVPYQYTEYDHFPESRIILQQDVGEAWKRNPVHTQYLANDTTSALNCIRYQINDEGTLSEESVYDPGELRVIQTTDEDGKSLYTFIDKEDRTILNREMDGSKQYDTYYVYDIKGNLCYVLPPMYQESHDLSLYAYQYSYDNRNHCIMKKKPGDTNRYAYDKADRLIFLQNRLQQRQFEWIFSVPDQKGREVIKGIGISSSLNAPAISNVLVYAERHQGGGAMDTGYIIHDLLGMVSTNPKEVNYYDDYSFLADFESQPTRLSLEYSFKDFPSWLKNKEKEFSVPTLNPVGLQSGKRSYLDNNNYLLTALYYDKKGRIIQQRGTNHLGGYNIDFYSYTFTGLTKGHVHLHLDSDKNTVITEYYDYVYDNGERLKQVIYRLNGEQDTILSENEYDNLCRLKSVKLNNGTTALTYDYNIRNWMISIDSPFFKQKLHYTDGAGTPCYNGNVSSMTWQTASSGISGYKFSYDGLNRMKDAIYGEGNNLSMNLNRFNEQITGYDKNGNILGLKRFGQTSQNDYGLIDDLSLSYNGNRLLSVKDNAANSAYAGSFEFSNGADKSVEYSYDISGNLKRDLNKKITDIQYNYLNLPSLIKFENGSNISYLYSPEGAKLRTTHVTDKDTLITDYCGNVIYENGIPVKLLTEVGYVTLADAVHHYFLQDHQGNNRVVIDENNNVDEVNHYYPFGGVFASTSSVQPFKYNSKELDRKNGLDWYDYGARMYDAALGRWHVADPSSEKNYSNTPYGYCFNNPVTHIDPDGKQGVAIPTPYGPLPFYYPLTRTQSYNLPSDQQIMRHTSDKFAELGQMITDAPKMSYTFGSLLYYQVKSAVSPEYNHQRKRDRKAKENLDKNQANVANSIDTNVSGMMPNGDPAPKRDPNDKSKIGKAGKKVLIGSGIARTALELTTPDPTQDAYDAHTNQVVGKEEYSTNYIRDIFEWIIEQLKD</sequence>
<dbReference type="EMBL" id="CZAE01000012">
    <property type="protein sequence ID" value="CUP48161.1"/>
    <property type="molecule type" value="Genomic_DNA"/>
</dbReference>
<feature type="compositionally biased region" description="Polar residues" evidence="1">
    <location>
        <begin position="969"/>
        <end position="983"/>
    </location>
</feature>
<dbReference type="PANTHER" id="PTHR32305">
    <property type="match status" value="1"/>
</dbReference>
<evidence type="ECO:0000256" key="2">
    <source>
        <dbReference type="SAM" id="SignalP"/>
    </source>
</evidence>
<dbReference type="AlphaFoldDB" id="A0A174NLL7"/>
<dbReference type="InterPro" id="IPR045619">
    <property type="entry name" value="DUF6443"/>
</dbReference>